<sequence>MSDVTSPEKSPWGWKSLIISAILSCFFLGFFYLAVTNEPDYMPSQNKSAAHSHHSTENATANEGQTAAEMNMTDEEHAAHVGQATTQAAEEAHQKAHDENKEHSH</sequence>
<keyword evidence="2" id="KW-0812">Transmembrane</keyword>
<dbReference type="KEGG" id="asha:G8E00_03625"/>
<dbReference type="Proteomes" id="UP000502297">
    <property type="component" value="Chromosome"/>
</dbReference>
<dbReference type="EMBL" id="CP049801">
    <property type="protein sequence ID" value="QIO04445.1"/>
    <property type="molecule type" value="Genomic_DNA"/>
</dbReference>
<reference evidence="3 4" key="1">
    <citation type="submission" date="2020-03" db="EMBL/GenBank/DDBJ databases">
        <authorList>
            <person name="Zhu W."/>
        </authorList>
    </citation>
    <scope>NUCLEOTIDE SEQUENCE [LARGE SCALE GENOMIC DNA]</scope>
    <source>
        <strain evidence="3 4">323-1</strain>
    </source>
</reference>
<feature type="transmembrane region" description="Helical" evidence="2">
    <location>
        <begin position="12"/>
        <end position="35"/>
    </location>
</feature>
<evidence type="ECO:0008006" key="5">
    <source>
        <dbReference type="Google" id="ProtNLM"/>
    </source>
</evidence>
<feature type="compositionally biased region" description="Basic and acidic residues" evidence="1">
    <location>
        <begin position="90"/>
        <end position="105"/>
    </location>
</feature>
<proteinExistence type="predicted"/>
<evidence type="ECO:0000256" key="1">
    <source>
        <dbReference type="SAM" id="MobiDB-lite"/>
    </source>
</evidence>
<keyword evidence="2" id="KW-1133">Transmembrane helix</keyword>
<accession>A0A6G8RRD5</accession>
<dbReference type="AlphaFoldDB" id="A0A6G8RRD5"/>
<keyword evidence="4" id="KW-1185">Reference proteome</keyword>
<gene>
    <name evidence="3" type="ORF">G8E00_03625</name>
</gene>
<evidence type="ECO:0000313" key="4">
    <source>
        <dbReference type="Proteomes" id="UP000502297"/>
    </source>
</evidence>
<name>A0A6G8RRD5_9GAMM</name>
<protein>
    <recommendedName>
        <fullName evidence="5">DUF4199 domain-containing protein</fullName>
    </recommendedName>
</protein>
<evidence type="ECO:0000313" key="3">
    <source>
        <dbReference type="EMBL" id="QIO04445.1"/>
    </source>
</evidence>
<feature type="region of interest" description="Disordered" evidence="1">
    <location>
        <begin position="41"/>
        <end position="105"/>
    </location>
</feature>
<organism evidence="3 4">
    <name type="scientific">Acinetobacter shaoyimingii</name>
    <dbReference type="NCBI Taxonomy" id="2715164"/>
    <lineage>
        <taxon>Bacteria</taxon>
        <taxon>Pseudomonadati</taxon>
        <taxon>Pseudomonadota</taxon>
        <taxon>Gammaproteobacteria</taxon>
        <taxon>Moraxellales</taxon>
        <taxon>Moraxellaceae</taxon>
        <taxon>Acinetobacter</taxon>
    </lineage>
</organism>
<dbReference type="RefSeq" id="WP_166221135.1">
    <property type="nucleotide sequence ID" value="NZ_CP049801.1"/>
</dbReference>
<evidence type="ECO:0000256" key="2">
    <source>
        <dbReference type="SAM" id="Phobius"/>
    </source>
</evidence>
<keyword evidence="2" id="KW-0472">Membrane</keyword>